<evidence type="ECO:0000256" key="1">
    <source>
        <dbReference type="ARBA" id="ARBA00002501"/>
    </source>
</evidence>
<dbReference type="PANTHER" id="PTHR19317">
    <property type="entry name" value="PRENYLATED RAB ACCEPTOR 1-RELATED"/>
    <property type="match status" value="1"/>
</dbReference>
<dbReference type="PANTHER" id="PTHR19317:SF12">
    <property type="entry name" value="PRA1 FAMILY PROTEIN"/>
    <property type="match status" value="1"/>
</dbReference>
<evidence type="ECO:0000313" key="8">
    <source>
        <dbReference type="EMBL" id="OQU79263.1"/>
    </source>
</evidence>
<dbReference type="EMBL" id="CM000767">
    <property type="protein sequence ID" value="OQU79263.1"/>
    <property type="molecule type" value="Genomic_DNA"/>
</dbReference>
<sequence>MAHKRSIHDQSMAKLQLASGWTPSRSGMNQALRPLVAAALRKLRHSLPHLLASAHHYERRNPAAYSGSVATSRLCRNLGYFRVNYATVVAFSLTALFLAHLFSLLVLLGILGTWCFLYVFRDCDQPVVLFGQTFTDREMEHEPNLLAGLAQHVLPAVTFSEDCMP</sequence>
<dbReference type="GO" id="GO:0005794">
    <property type="term" value="C:Golgi apparatus"/>
    <property type="evidence" value="ECO:0000318"/>
    <property type="project" value="GO_Central"/>
</dbReference>
<keyword evidence="5 7" id="KW-1133">Transmembrane helix</keyword>
<dbReference type="GO" id="GO:0016192">
    <property type="term" value="P:vesicle-mediated transport"/>
    <property type="evidence" value="ECO:0000318"/>
    <property type="project" value="GO_Central"/>
</dbReference>
<dbReference type="GO" id="GO:0005783">
    <property type="term" value="C:endoplasmic reticulum"/>
    <property type="evidence" value="ECO:0000318"/>
    <property type="project" value="GO_Central"/>
</dbReference>
<keyword evidence="7" id="KW-0813">Transport</keyword>
<dbReference type="eggNOG" id="KOG3142">
    <property type="taxonomic scope" value="Eukaryota"/>
</dbReference>
<comment type="similarity">
    <text evidence="3 7">Belongs to the PRA1 family.</text>
</comment>
<keyword evidence="9" id="KW-1185">Reference proteome</keyword>
<comment type="caution">
    <text evidence="7">Lacks conserved residue(s) required for the propagation of feature annotation.</text>
</comment>
<evidence type="ECO:0000256" key="5">
    <source>
        <dbReference type="ARBA" id="ARBA00022989"/>
    </source>
</evidence>
<dbReference type="Gramene" id="OQU79263">
    <property type="protein sequence ID" value="OQU79263"/>
    <property type="gene ID" value="SORBI_3008G120760"/>
</dbReference>
<evidence type="ECO:0000256" key="4">
    <source>
        <dbReference type="ARBA" id="ARBA00022692"/>
    </source>
</evidence>
<reference evidence="9" key="2">
    <citation type="journal article" date="2018" name="Plant J.">
        <title>The Sorghum bicolor reference genome: improved assembly, gene annotations, a transcriptome atlas, and signatures of genome organization.</title>
        <authorList>
            <person name="McCormick R.F."/>
            <person name="Truong S.K."/>
            <person name="Sreedasyam A."/>
            <person name="Jenkins J."/>
            <person name="Shu S."/>
            <person name="Sims D."/>
            <person name="Kennedy M."/>
            <person name="Amirebrahimi M."/>
            <person name="Weers B.D."/>
            <person name="McKinley B."/>
            <person name="Mattison A."/>
            <person name="Morishige D.T."/>
            <person name="Grimwood J."/>
            <person name="Schmutz J."/>
            <person name="Mullet J.E."/>
        </authorList>
    </citation>
    <scope>NUCLEOTIDE SEQUENCE [LARGE SCALE GENOMIC DNA]</scope>
    <source>
        <strain evidence="9">cv. BTx623</strain>
    </source>
</reference>
<comment type="subcellular location">
    <subcellularLocation>
        <location evidence="2 7">Membrane</location>
        <topology evidence="2 7">Multi-pass membrane protein</topology>
    </subcellularLocation>
</comment>
<evidence type="ECO:0000256" key="2">
    <source>
        <dbReference type="ARBA" id="ARBA00004141"/>
    </source>
</evidence>
<dbReference type="InterPro" id="IPR004895">
    <property type="entry name" value="Prenylated_rab_accept_PRA1"/>
</dbReference>
<dbReference type="GO" id="GO:0016020">
    <property type="term" value="C:membrane"/>
    <property type="evidence" value="ECO:0007669"/>
    <property type="project" value="UniProtKB-SubCell"/>
</dbReference>
<feature type="transmembrane region" description="Helical" evidence="7">
    <location>
        <begin position="86"/>
        <end position="119"/>
    </location>
</feature>
<protein>
    <recommendedName>
        <fullName evidence="7">PRA1 family protein</fullName>
    </recommendedName>
</protein>
<organism evidence="8 9">
    <name type="scientific">Sorghum bicolor</name>
    <name type="common">Sorghum</name>
    <name type="synonym">Sorghum vulgare</name>
    <dbReference type="NCBI Taxonomy" id="4558"/>
    <lineage>
        <taxon>Eukaryota</taxon>
        <taxon>Viridiplantae</taxon>
        <taxon>Streptophyta</taxon>
        <taxon>Embryophyta</taxon>
        <taxon>Tracheophyta</taxon>
        <taxon>Spermatophyta</taxon>
        <taxon>Magnoliopsida</taxon>
        <taxon>Liliopsida</taxon>
        <taxon>Poales</taxon>
        <taxon>Poaceae</taxon>
        <taxon>PACMAD clade</taxon>
        <taxon>Panicoideae</taxon>
        <taxon>Andropogonodae</taxon>
        <taxon>Andropogoneae</taxon>
        <taxon>Sorghinae</taxon>
        <taxon>Sorghum</taxon>
    </lineage>
</organism>
<proteinExistence type="inferred from homology"/>
<dbReference type="Pfam" id="PF03208">
    <property type="entry name" value="PRA1"/>
    <property type="match status" value="1"/>
</dbReference>
<keyword evidence="4 7" id="KW-0812">Transmembrane</keyword>
<evidence type="ECO:0000313" key="9">
    <source>
        <dbReference type="Proteomes" id="UP000000768"/>
    </source>
</evidence>
<evidence type="ECO:0000256" key="7">
    <source>
        <dbReference type="RuleBase" id="RU363107"/>
    </source>
</evidence>
<dbReference type="InParanoid" id="A0A1Z5R681"/>
<accession>A0A1Z5R681</accession>
<keyword evidence="6 7" id="KW-0472">Membrane</keyword>
<dbReference type="AlphaFoldDB" id="A0A1Z5R681"/>
<comment type="function">
    <text evidence="1 7">May be involved in both secretory and endocytic intracellular trafficking in the endosomal/prevacuolar compartments.</text>
</comment>
<evidence type="ECO:0000256" key="6">
    <source>
        <dbReference type="ARBA" id="ARBA00023136"/>
    </source>
</evidence>
<gene>
    <name evidence="8" type="ORF">SORBI_3008G120760</name>
</gene>
<name>A0A1Z5R681_SORBI</name>
<dbReference type="Proteomes" id="UP000000768">
    <property type="component" value="Chromosome 8"/>
</dbReference>
<evidence type="ECO:0000256" key="3">
    <source>
        <dbReference type="ARBA" id="ARBA00006483"/>
    </source>
</evidence>
<reference evidence="8 9" key="1">
    <citation type="journal article" date="2009" name="Nature">
        <title>The Sorghum bicolor genome and the diversification of grasses.</title>
        <authorList>
            <person name="Paterson A.H."/>
            <person name="Bowers J.E."/>
            <person name="Bruggmann R."/>
            <person name="Dubchak I."/>
            <person name="Grimwood J."/>
            <person name="Gundlach H."/>
            <person name="Haberer G."/>
            <person name="Hellsten U."/>
            <person name="Mitros T."/>
            <person name="Poliakov A."/>
            <person name="Schmutz J."/>
            <person name="Spannagl M."/>
            <person name="Tang H."/>
            <person name="Wang X."/>
            <person name="Wicker T."/>
            <person name="Bharti A.K."/>
            <person name="Chapman J."/>
            <person name="Feltus F.A."/>
            <person name="Gowik U."/>
            <person name="Grigoriev I.V."/>
            <person name="Lyons E."/>
            <person name="Maher C.A."/>
            <person name="Martis M."/>
            <person name="Narechania A."/>
            <person name="Otillar R.P."/>
            <person name="Penning B.W."/>
            <person name="Salamov A.A."/>
            <person name="Wang Y."/>
            <person name="Zhang L."/>
            <person name="Carpita N.C."/>
            <person name="Freeling M."/>
            <person name="Gingle A.R."/>
            <person name="Hash C.T."/>
            <person name="Keller B."/>
            <person name="Klein P."/>
            <person name="Kresovich S."/>
            <person name="McCann M.C."/>
            <person name="Ming R."/>
            <person name="Peterson D.G."/>
            <person name="Mehboob-ur-Rahman"/>
            <person name="Ware D."/>
            <person name="Westhoff P."/>
            <person name="Mayer K.F."/>
            <person name="Messing J."/>
            <person name="Rokhsar D.S."/>
        </authorList>
    </citation>
    <scope>NUCLEOTIDE SEQUENCE [LARGE SCALE GENOMIC DNA]</scope>
    <source>
        <strain evidence="9">cv. BTx623</strain>
    </source>
</reference>